<dbReference type="Proteomes" id="UP000198548">
    <property type="component" value="Unassembled WGS sequence"/>
</dbReference>
<dbReference type="EMBL" id="FOBL01000013">
    <property type="protein sequence ID" value="SEL85980.1"/>
    <property type="molecule type" value="Genomic_DNA"/>
</dbReference>
<dbReference type="SMART" id="SM00052">
    <property type="entry name" value="EAL"/>
    <property type="match status" value="1"/>
</dbReference>
<reference evidence="3 4" key="1">
    <citation type="submission" date="2016-10" db="EMBL/GenBank/DDBJ databases">
        <authorList>
            <person name="de Groot N.N."/>
        </authorList>
    </citation>
    <scope>NUCLEOTIDE SEQUENCE [LARGE SCALE GENOMIC DNA]</scope>
    <source>
        <strain evidence="3 4">DSM 19182</strain>
    </source>
</reference>
<feature type="domain" description="EAL" evidence="1">
    <location>
        <begin position="83"/>
        <end position="333"/>
    </location>
</feature>
<evidence type="ECO:0000313" key="2">
    <source>
        <dbReference type="EMBL" id="GEK88200.1"/>
    </source>
</evidence>
<dbReference type="Gene3D" id="3.20.20.450">
    <property type="entry name" value="EAL domain"/>
    <property type="match status" value="1"/>
</dbReference>
<proteinExistence type="predicted"/>
<dbReference type="STRING" id="426703.SAMN04488100_11336"/>
<dbReference type="Pfam" id="PF00563">
    <property type="entry name" value="EAL"/>
    <property type="match status" value="1"/>
</dbReference>
<dbReference type="PANTHER" id="PTHR33121">
    <property type="entry name" value="CYCLIC DI-GMP PHOSPHODIESTERASE PDEF"/>
    <property type="match status" value="1"/>
</dbReference>
<evidence type="ECO:0000313" key="5">
    <source>
        <dbReference type="Proteomes" id="UP000321425"/>
    </source>
</evidence>
<dbReference type="RefSeq" id="WP_091488006.1">
    <property type="nucleotide sequence ID" value="NZ_BJUX01000002.1"/>
</dbReference>
<evidence type="ECO:0000313" key="4">
    <source>
        <dbReference type="Proteomes" id="UP000198548"/>
    </source>
</evidence>
<dbReference type="PANTHER" id="PTHR33121:SF15">
    <property type="entry name" value="BLUE LIGHT- AND TEMPERATURE-REGULATED ANTIREPRESSOR BLUF"/>
    <property type="match status" value="1"/>
</dbReference>
<dbReference type="PROSITE" id="PS50883">
    <property type="entry name" value="EAL"/>
    <property type="match status" value="1"/>
</dbReference>
<dbReference type="InterPro" id="IPR035919">
    <property type="entry name" value="EAL_sf"/>
</dbReference>
<reference evidence="2 5" key="2">
    <citation type="submission" date="2019-07" db="EMBL/GenBank/DDBJ databases">
        <title>Whole genome shotgun sequence of Alkalibacterium putridalgicola NBRC 103243.</title>
        <authorList>
            <person name="Hosoyama A."/>
            <person name="Uohara A."/>
            <person name="Ohji S."/>
            <person name="Ichikawa N."/>
        </authorList>
    </citation>
    <scope>NUCLEOTIDE SEQUENCE [LARGE SCALE GENOMIC DNA]</scope>
    <source>
        <strain evidence="2 5">NBRC 103243</strain>
    </source>
</reference>
<dbReference type="EMBL" id="BJUX01000002">
    <property type="protein sequence ID" value="GEK88200.1"/>
    <property type="molecule type" value="Genomic_DNA"/>
</dbReference>
<evidence type="ECO:0000259" key="1">
    <source>
        <dbReference type="PROSITE" id="PS50883"/>
    </source>
</evidence>
<keyword evidence="5" id="KW-1185">Reference proteome</keyword>
<organism evidence="3 4">
    <name type="scientific">Alkalibacterium putridalgicola</name>
    <dbReference type="NCBI Taxonomy" id="426703"/>
    <lineage>
        <taxon>Bacteria</taxon>
        <taxon>Bacillati</taxon>
        <taxon>Bacillota</taxon>
        <taxon>Bacilli</taxon>
        <taxon>Lactobacillales</taxon>
        <taxon>Carnobacteriaceae</taxon>
        <taxon>Alkalibacterium</taxon>
    </lineage>
</organism>
<sequence length="334" mass="38850">MQCPNCQSTESGLSFKLPRHLQDIIIRDFIHHNSSYTWNKNILHTTETASNDLVDFLREMNLDSKVFFKAPYKDWLSLDRFDEYRHSSWLDDLIESKNIQMYFQPIIARNGKIYAYEMLARFFDDEGTIIYPDKVFPAAKLRGRTFALDRLCRMQGVRQVKRLYDHQKAFINFIPTAIYEPEYCLRTTTALAESLSIESSRFIFEVVETEKVDDVEHLKSILTYYRNNGFNYALDDVGSGYNTLGLLDELKPPYIKLDMTVTQGVSRSTKKQAIASSFLSTAKKYGALCLAEGIEDIKDFKWLKEKGYDLFQGYLFGKPLPDPLEEKVIDLNQF</sequence>
<dbReference type="CDD" id="cd01948">
    <property type="entry name" value="EAL"/>
    <property type="match status" value="1"/>
</dbReference>
<accession>A0A1H7TMA0</accession>
<dbReference type="AlphaFoldDB" id="A0A1H7TMA0"/>
<dbReference type="SUPFAM" id="SSF141868">
    <property type="entry name" value="EAL domain-like"/>
    <property type="match status" value="1"/>
</dbReference>
<evidence type="ECO:0000313" key="3">
    <source>
        <dbReference type="EMBL" id="SEL85980.1"/>
    </source>
</evidence>
<protein>
    <submittedName>
        <fullName evidence="3">EAL domain, c-di-GMP-specific phosphodiesterase class I (Or its enzymatically inactive variant)</fullName>
    </submittedName>
</protein>
<dbReference type="InterPro" id="IPR050706">
    <property type="entry name" value="Cyclic-di-GMP_PDE-like"/>
</dbReference>
<dbReference type="OrthoDB" id="8731447at2"/>
<dbReference type="InterPro" id="IPR001633">
    <property type="entry name" value="EAL_dom"/>
</dbReference>
<dbReference type="GO" id="GO:0071111">
    <property type="term" value="F:cyclic-guanylate-specific phosphodiesterase activity"/>
    <property type="evidence" value="ECO:0007669"/>
    <property type="project" value="InterPro"/>
</dbReference>
<name>A0A1H7TMA0_9LACT</name>
<gene>
    <name evidence="2" type="ORF">APU01nite_02390</name>
    <name evidence="3" type="ORF">SAMN04488100_11336</name>
</gene>
<dbReference type="Proteomes" id="UP000321425">
    <property type="component" value="Unassembled WGS sequence"/>
</dbReference>